<protein>
    <recommendedName>
        <fullName evidence="2">hydroxymethylpyrimidine kinase</fullName>
        <ecNumber evidence="2">2.7.1.49</ecNumber>
    </recommendedName>
</protein>
<evidence type="ECO:0000313" key="9">
    <source>
        <dbReference type="Proteomes" id="UP000289775"/>
    </source>
</evidence>
<name>A0A444W909_9FLAO</name>
<dbReference type="SUPFAM" id="SSF53613">
    <property type="entry name" value="Ribokinase-like"/>
    <property type="match status" value="1"/>
</dbReference>
<evidence type="ECO:0000259" key="7">
    <source>
        <dbReference type="Pfam" id="PF08543"/>
    </source>
</evidence>
<dbReference type="PANTHER" id="PTHR20858:SF17">
    <property type="entry name" value="HYDROXYMETHYLPYRIMIDINE_PHOSPHOMETHYLPYRIMIDINE KINASE THI20-RELATED"/>
    <property type="match status" value="1"/>
</dbReference>
<keyword evidence="4" id="KW-0547">Nucleotide-binding</keyword>
<dbReference type="GO" id="GO:0008972">
    <property type="term" value="F:phosphomethylpyrimidine kinase activity"/>
    <property type="evidence" value="ECO:0007669"/>
    <property type="project" value="InterPro"/>
</dbReference>
<dbReference type="GO" id="GO:0008902">
    <property type="term" value="F:hydroxymethylpyrimidine kinase activity"/>
    <property type="evidence" value="ECO:0007669"/>
    <property type="project" value="UniProtKB-EC"/>
</dbReference>
<reference evidence="8 9" key="1">
    <citation type="submission" date="2014-12" db="EMBL/GenBank/DDBJ databases">
        <title>Genome sequence of Flavobacterium beibuense RSKm HC5.</title>
        <authorList>
            <person name="Kim J.F."/>
            <person name="Song J.Y."/>
            <person name="Kwak M.-J."/>
            <person name="Lee S.-W."/>
        </authorList>
    </citation>
    <scope>NUCLEOTIDE SEQUENCE [LARGE SCALE GENOMIC DNA]</scope>
    <source>
        <strain evidence="8 9">RSKm HC5</strain>
    </source>
</reference>
<dbReference type="NCBIfam" id="TIGR00097">
    <property type="entry name" value="HMP-P_kinase"/>
    <property type="match status" value="1"/>
</dbReference>
<gene>
    <name evidence="8" type="ORF">NU09_2502</name>
</gene>
<evidence type="ECO:0000313" key="8">
    <source>
        <dbReference type="EMBL" id="RYJ42098.1"/>
    </source>
</evidence>
<accession>A0A444W909</accession>
<evidence type="ECO:0000256" key="5">
    <source>
        <dbReference type="ARBA" id="ARBA00022777"/>
    </source>
</evidence>
<dbReference type="EMBL" id="JUIW01000008">
    <property type="protein sequence ID" value="RYJ42098.1"/>
    <property type="molecule type" value="Genomic_DNA"/>
</dbReference>
<dbReference type="OrthoDB" id="9810880at2"/>
<evidence type="ECO:0000256" key="4">
    <source>
        <dbReference type="ARBA" id="ARBA00022741"/>
    </source>
</evidence>
<evidence type="ECO:0000256" key="3">
    <source>
        <dbReference type="ARBA" id="ARBA00022679"/>
    </source>
</evidence>
<dbReference type="PANTHER" id="PTHR20858">
    <property type="entry name" value="PHOSPHOMETHYLPYRIMIDINE KINASE"/>
    <property type="match status" value="1"/>
</dbReference>
<dbReference type="GO" id="GO:0009228">
    <property type="term" value="P:thiamine biosynthetic process"/>
    <property type="evidence" value="ECO:0007669"/>
    <property type="project" value="InterPro"/>
</dbReference>
<dbReference type="Gene3D" id="3.40.1190.20">
    <property type="match status" value="1"/>
</dbReference>
<dbReference type="GO" id="GO:0005829">
    <property type="term" value="C:cytosol"/>
    <property type="evidence" value="ECO:0007669"/>
    <property type="project" value="TreeGrafter"/>
</dbReference>
<feature type="domain" description="Pyridoxamine kinase/Phosphomethylpyrimidine kinase" evidence="7">
    <location>
        <begin position="17"/>
        <end position="264"/>
    </location>
</feature>
<keyword evidence="9" id="KW-1185">Reference proteome</keyword>
<dbReference type="CDD" id="cd01169">
    <property type="entry name" value="HMPP_kinase"/>
    <property type="match status" value="1"/>
</dbReference>
<comment type="pathway">
    <text evidence="1">Cofactor biosynthesis; thiamine diphosphate biosynthesis.</text>
</comment>
<keyword evidence="5 8" id="KW-0418">Kinase</keyword>
<comment type="caution">
    <text evidence="8">The sequence shown here is derived from an EMBL/GenBank/DDBJ whole genome shotgun (WGS) entry which is preliminary data.</text>
</comment>
<keyword evidence="3" id="KW-0808">Transferase</keyword>
<sequence>MKKKYTYLTVLTIAGTDPSGGAGIQADLKTFSALGCYGMSVITALVAQNTTGVRAIHNVPAEFVQQQLDAIMDDIRPDAIKIGMVHTPQLVEVIANTLKRYPDIPIVFDPVMVATSGDKLIEDATIEVIVSLLFPLVTLITPNTDEASLLANMTIETVAQMQQAGEVIAQMGCKALLMKGGHLKSEQLTSILINKSGIVSTYISDKVDTNNVHGSGCTLSSAIASYLARGEKLQDAVALAKEYINGAIYYGSDVLIGKGNGPLNHFYNPQTMIKNEME</sequence>
<proteinExistence type="predicted"/>
<dbReference type="InterPro" id="IPR013749">
    <property type="entry name" value="PM/HMP-P_kinase-1"/>
</dbReference>
<evidence type="ECO:0000256" key="2">
    <source>
        <dbReference type="ARBA" id="ARBA00012135"/>
    </source>
</evidence>
<dbReference type="EC" id="2.7.1.49" evidence="2"/>
<dbReference type="Pfam" id="PF08543">
    <property type="entry name" value="Phos_pyr_kin"/>
    <property type="match status" value="1"/>
</dbReference>
<dbReference type="GO" id="GO:0005524">
    <property type="term" value="F:ATP binding"/>
    <property type="evidence" value="ECO:0007669"/>
    <property type="project" value="UniProtKB-KW"/>
</dbReference>
<evidence type="ECO:0000256" key="1">
    <source>
        <dbReference type="ARBA" id="ARBA00004948"/>
    </source>
</evidence>
<organism evidence="8 9">
    <name type="scientific">Flavobacterium beibuense</name>
    <dbReference type="NCBI Taxonomy" id="657326"/>
    <lineage>
        <taxon>Bacteria</taxon>
        <taxon>Pseudomonadati</taxon>
        <taxon>Bacteroidota</taxon>
        <taxon>Flavobacteriia</taxon>
        <taxon>Flavobacteriales</taxon>
        <taxon>Flavobacteriaceae</taxon>
        <taxon>Flavobacterium</taxon>
    </lineage>
</organism>
<dbReference type="FunFam" id="3.40.1190.20:FF:000003">
    <property type="entry name" value="Phosphomethylpyrimidine kinase ThiD"/>
    <property type="match status" value="1"/>
</dbReference>
<keyword evidence="6" id="KW-0067">ATP-binding</keyword>
<evidence type="ECO:0000256" key="6">
    <source>
        <dbReference type="ARBA" id="ARBA00022840"/>
    </source>
</evidence>
<dbReference type="InterPro" id="IPR004399">
    <property type="entry name" value="HMP/HMP-P_kinase_dom"/>
</dbReference>
<dbReference type="Proteomes" id="UP000289775">
    <property type="component" value="Unassembled WGS sequence"/>
</dbReference>
<dbReference type="InterPro" id="IPR029056">
    <property type="entry name" value="Ribokinase-like"/>
</dbReference>
<dbReference type="AlphaFoldDB" id="A0A444W909"/>
<dbReference type="RefSeq" id="WP_129751599.1">
    <property type="nucleotide sequence ID" value="NZ_JUIW01000008.1"/>
</dbReference>